<dbReference type="InterPro" id="IPR013130">
    <property type="entry name" value="Fe3_Rdtase_TM_dom"/>
</dbReference>
<proteinExistence type="predicted"/>
<feature type="transmembrane region" description="Helical" evidence="6">
    <location>
        <begin position="246"/>
        <end position="266"/>
    </location>
</feature>
<evidence type="ECO:0000256" key="3">
    <source>
        <dbReference type="ARBA" id="ARBA00022989"/>
    </source>
</evidence>
<dbReference type="Pfam" id="PF01794">
    <property type="entry name" value="Ferric_reduct"/>
    <property type="match status" value="1"/>
</dbReference>
<dbReference type="PANTHER" id="PTHR11972">
    <property type="entry name" value="NADPH OXIDASE"/>
    <property type="match status" value="1"/>
</dbReference>
<evidence type="ECO:0000259" key="7">
    <source>
        <dbReference type="PROSITE" id="PS51384"/>
    </source>
</evidence>
<evidence type="ECO:0000256" key="6">
    <source>
        <dbReference type="SAM" id="Phobius"/>
    </source>
</evidence>
<comment type="subcellular location">
    <subcellularLocation>
        <location evidence="1">Membrane</location>
        <topology evidence="1">Multi-pass membrane protein</topology>
    </subcellularLocation>
</comment>
<keyword evidence="5 6" id="KW-0472">Membrane</keyword>
<keyword evidence="3 6" id="KW-1133">Transmembrane helix</keyword>
<protein>
    <recommendedName>
        <fullName evidence="7">FAD-binding FR-type domain-containing protein</fullName>
    </recommendedName>
</protein>
<evidence type="ECO:0000256" key="5">
    <source>
        <dbReference type="ARBA" id="ARBA00023136"/>
    </source>
</evidence>
<name>A0ABQ6MHP2_9STRA</name>
<feature type="transmembrane region" description="Helical" evidence="6">
    <location>
        <begin position="65"/>
        <end position="86"/>
    </location>
</feature>
<keyword evidence="4" id="KW-0560">Oxidoreductase</keyword>
<feature type="non-terminal residue" evidence="8">
    <location>
        <position position="635"/>
    </location>
</feature>
<gene>
    <name evidence="8" type="ORF">TeGR_g10634</name>
</gene>
<dbReference type="InterPro" id="IPR039261">
    <property type="entry name" value="FNR_nucleotide-bd"/>
</dbReference>
<dbReference type="Proteomes" id="UP001165060">
    <property type="component" value="Unassembled WGS sequence"/>
</dbReference>
<dbReference type="PROSITE" id="PS51384">
    <property type="entry name" value="FAD_FR"/>
    <property type="match status" value="1"/>
</dbReference>
<accession>A0ABQ6MHP2</accession>
<evidence type="ECO:0000313" key="8">
    <source>
        <dbReference type="EMBL" id="GMI26536.1"/>
    </source>
</evidence>
<feature type="domain" description="FAD-binding FR-type" evidence="7">
    <location>
        <begin position="362"/>
        <end position="508"/>
    </location>
</feature>
<reference evidence="8 9" key="1">
    <citation type="journal article" date="2023" name="Commun. Biol.">
        <title>Genome analysis of Parmales, the sister group of diatoms, reveals the evolutionary specialization of diatoms from phago-mixotrophs to photoautotrophs.</title>
        <authorList>
            <person name="Ban H."/>
            <person name="Sato S."/>
            <person name="Yoshikawa S."/>
            <person name="Yamada K."/>
            <person name="Nakamura Y."/>
            <person name="Ichinomiya M."/>
            <person name="Sato N."/>
            <person name="Blanc-Mathieu R."/>
            <person name="Endo H."/>
            <person name="Kuwata A."/>
            <person name="Ogata H."/>
        </authorList>
    </citation>
    <scope>NUCLEOTIDE SEQUENCE [LARGE SCALE GENOMIC DNA]</scope>
</reference>
<dbReference type="EMBL" id="BRYB01001472">
    <property type="protein sequence ID" value="GMI26536.1"/>
    <property type="molecule type" value="Genomic_DNA"/>
</dbReference>
<dbReference type="InterPro" id="IPR050369">
    <property type="entry name" value="RBOH/FRE"/>
</dbReference>
<keyword evidence="2 6" id="KW-0812">Transmembrane</keyword>
<dbReference type="SUPFAM" id="SSF63380">
    <property type="entry name" value="Riboflavin synthase domain-like"/>
    <property type="match status" value="1"/>
</dbReference>
<feature type="transmembrane region" description="Helical" evidence="6">
    <location>
        <begin position="326"/>
        <end position="353"/>
    </location>
</feature>
<dbReference type="Pfam" id="PF08030">
    <property type="entry name" value="NAD_binding_6"/>
    <property type="match status" value="1"/>
</dbReference>
<dbReference type="PANTHER" id="PTHR11972:SF69">
    <property type="entry name" value="FERRIC REDUCTION OXIDASE 6-RELATED"/>
    <property type="match status" value="1"/>
</dbReference>
<evidence type="ECO:0000256" key="4">
    <source>
        <dbReference type="ARBA" id="ARBA00023002"/>
    </source>
</evidence>
<evidence type="ECO:0000313" key="9">
    <source>
        <dbReference type="Proteomes" id="UP001165060"/>
    </source>
</evidence>
<dbReference type="InterPro" id="IPR017927">
    <property type="entry name" value="FAD-bd_FR_type"/>
</dbReference>
<dbReference type="InterPro" id="IPR017938">
    <property type="entry name" value="Riboflavin_synthase-like_b-brl"/>
</dbReference>
<comment type="caution">
    <text evidence="8">The sequence shown here is derived from an EMBL/GenBank/DDBJ whole genome shotgun (WGS) entry which is preliminary data.</text>
</comment>
<dbReference type="InterPro" id="IPR013121">
    <property type="entry name" value="Fe_red_NAD-bd_6"/>
</dbReference>
<feature type="transmembrane region" description="Helical" evidence="6">
    <location>
        <begin position="93"/>
        <end position="111"/>
    </location>
</feature>
<dbReference type="SUPFAM" id="SSF52343">
    <property type="entry name" value="Ferredoxin reductase-like, C-terminal NADP-linked domain"/>
    <property type="match status" value="1"/>
</dbReference>
<evidence type="ECO:0000256" key="1">
    <source>
        <dbReference type="ARBA" id="ARBA00004141"/>
    </source>
</evidence>
<evidence type="ECO:0000256" key="2">
    <source>
        <dbReference type="ARBA" id="ARBA00022692"/>
    </source>
</evidence>
<feature type="transmembrane region" description="Helical" evidence="6">
    <location>
        <begin position="166"/>
        <end position="184"/>
    </location>
</feature>
<feature type="transmembrane region" description="Helical" evidence="6">
    <location>
        <begin position="286"/>
        <end position="306"/>
    </location>
</feature>
<organism evidence="8 9">
    <name type="scientific">Tetraparma gracilis</name>
    <dbReference type="NCBI Taxonomy" id="2962635"/>
    <lineage>
        <taxon>Eukaryota</taxon>
        <taxon>Sar</taxon>
        <taxon>Stramenopiles</taxon>
        <taxon>Ochrophyta</taxon>
        <taxon>Bolidophyceae</taxon>
        <taxon>Parmales</taxon>
        <taxon>Triparmaceae</taxon>
        <taxon>Tetraparma</taxon>
    </lineage>
</organism>
<keyword evidence="9" id="KW-1185">Reference proteome</keyword>
<dbReference type="Gene3D" id="3.40.50.80">
    <property type="entry name" value="Nucleotide-binding domain of ferredoxin-NADP reductase (FNR) module"/>
    <property type="match status" value="1"/>
</dbReference>
<sequence>MAPLFHPGRDLGMINSDVTMPAYCTTASSFDLPDSAGERIAVLIPLSAVFMTTMGLVSFKLSKPIPAMFLIVLYLFLLGGFMAGWTCMNWATYCDYVMFSIVYTTLIVFWTRPAFLRPGGFLEALMFSRIKEQTSKESDTILCVHTRGTASCHARYGKLSDYDFTYGQFIYVVMYATWCIVHVVERFQFYKSADGGSVSTALALGKAMPHAAIRLHWFAEASGYRYYVLWYCTGMPYERLMSMHKIAGRFFFLVVLVHVGCIMGTMSEHKDLPGHKFGDSFDFNRVNATFGVLAFLFSIGLIATSIPSWRRNKFENFYWNHFNFKFMMMVAMLLHMRTFVFPFTVTLLLGFYFDMTLRFISKAWYTCTLESATTVCDDPATGTEVVKLVIKRSTWPGGPWNHEAGDYVQLSFGSKNKAAQPITNWLKPLSFKETTPVGGPPLPPAFLFHPYTISSPPDASSSEITIMLKNMGEGTWSDQVCKMVKDKSMDVKLVNPHVGGCLGRLSINPAEYTTVVLCAGGIGVTPLCAIWSDIAKKHSVGATKKVVLVWTAPTAKLFAAFQEFLDLAAGCTTGVAFELKGYATRETEEEGAAAAVKGMQVQYGKRPDWEGEIAGAVGGGHTGVFACGPDGLMSE</sequence>